<dbReference type="Proteomes" id="UP000800039">
    <property type="component" value="Unassembled WGS sequence"/>
</dbReference>
<proteinExistence type="predicted"/>
<protein>
    <submittedName>
        <fullName evidence="1">Uncharacterized protein</fullName>
    </submittedName>
</protein>
<dbReference type="EMBL" id="ML976618">
    <property type="protein sequence ID" value="KAF1841373.1"/>
    <property type="molecule type" value="Genomic_DNA"/>
</dbReference>
<dbReference type="GeneID" id="63855263"/>
<dbReference type="RefSeq" id="XP_040783936.1">
    <property type="nucleotide sequence ID" value="XM_040938013.1"/>
</dbReference>
<comment type="caution">
    <text evidence="1">The sequence shown here is derived from an EMBL/GenBank/DDBJ whole genome shotgun (WGS) entry which is preliminary data.</text>
</comment>
<keyword evidence="2" id="KW-1185">Reference proteome</keyword>
<accession>A0A9P4L4X0</accession>
<gene>
    <name evidence="1" type="ORF">K460DRAFT_419443</name>
</gene>
<dbReference type="AlphaFoldDB" id="A0A9P4L4X0"/>
<evidence type="ECO:0000313" key="1">
    <source>
        <dbReference type="EMBL" id="KAF1841373.1"/>
    </source>
</evidence>
<evidence type="ECO:0000313" key="2">
    <source>
        <dbReference type="Proteomes" id="UP000800039"/>
    </source>
</evidence>
<name>A0A9P4L4X0_9PLEO</name>
<dbReference type="OrthoDB" id="5235678at2759"/>
<reference evidence="1" key="1">
    <citation type="submission" date="2020-01" db="EMBL/GenBank/DDBJ databases">
        <authorList>
            <consortium name="DOE Joint Genome Institute"/>
            <person name="Haridas S."/>
            <person name="Albert R."/>
            <person name="Binder M."/>
            <person name="Bloem J."/>
            <person name="Labutti K."/>
            <person name="Salamov A."/>
            <person name="Andreopoulos B."/>
            <person name="Baker S.E."/>
            <person name="Barry K."/>
            <person name="Bills G."/>
            <person name="Bluhm B.H."/>
            <person name="Cannon C."/>
            <person name="Castanera R."/>
            <person name="Culley D.E."/>
            <person name="Daum C."/>
            <person name="Ezra D."/>
            <person name="Gonzalez J.B."/>
            <person name="Henrissat B."/>
            <person name="Kuo A."/>
            <person name="Liang C."/>
            <person name="Lipzen A."/>
            <person name="Lutzoni F."/>
            <person name="Magnuson J."/>
            <person name="Mondo S."/>
            <person name="Nolan M."/>
            <person name="Ohm R."/>
            <person name="Pangilinan J."/>
            <person name="Park H.-J."/>
            <person name="Ramirez L."/>
            <person name="Alfaro M."/>
            <person name="Sun H."/>
            <person name="Tritt A."/>
            <person name="Yoshinaga Y."/>
            <person name="Zwiers L.-H."/>
            <person name="Turgeon B.G."/>
            <person name="Goodwin S.B."/>
            <person name="Spatafora J.W."/>
            <person name="Crous P.W."/>
            <person name="Grigoriev I.V."/>
        </authorList>
    </citation>
    <scope>NUCLEOTIDE SEQUENCE</scope>
    <source>
        <strain evidence="1">CBS 394.84</strain>
    </source>
</reference>
<sequence>MASNRVVNSKLLGTVLKGGKQVALAVATETDLWTRPESAVMTSAPDFRKAVEKNTDPLPAGTTKVIMREGEHSSKGDPKNHYTAVCENARGDYLKTIHIEKQD</sequence>
<organism evidence="1 2">
    <name type="scientific">Cucurbitaria berberidis CBS 394.84</name>
    <dbReference type="NCBI Taxonomy" id="1168544"/>
    <lineage>
        <taxon>Eukaryota</taxon>
        <taxon>Fungi</taxon>
        <taxon>Dikarya</taxon>
        <taxon>Ascomycota</taxon>
        <taxon>Pezizomycotina</taxon>
        <taxon>Dothideomycetes</taxon>
        <taxon>Pleosporomycetidae</taxon>
        <taxon>Pleosporales</taxon>
        <taxon>Pleosporineae</taxon>
        <taxon>Cucurbitariaceae</taxon>
        <taxon>Cucurbitaria</taxon>
    </lineage>
</organism>